<feature type="region of interest" description="Disordered" evidence="1">
    <location>
        <begin position="24"/>
        <end position="54"/>
    </location>
</feature>
<feature type="chain" id="PRO_5004911585" evidence="2">
    <location>
        <begin position="21"/>
        <end position="73"/>
    </location>
</feature>
<name>W8Q1S6_ENCIT</name>
<organism evidence="3 4">
    <name type="scientific">Encephalitozoon intestinalis (strain ATCC 50506)</name>
    <name type="common">Microsporidian parasite</name>
    <name type="synonym">Septata intestinalis</name>
    <dbReference type="NCBI Taxonomy" id="876142"/>
    <lineage>
        <taxon>Eukaryota</taxon>
        <taxon>Fungi</taxon>
        <taxon>Fungi incertae sedis</taxon>
        <taxon>Microsporidia</taxon>
        <taxon>Unikaryonidae</taxon>
        <taxon>Encephalitozoon</taxon>
    </lineage>
</organism>
<gene>
    <name evidence="3" type="ORF">Eint_010435</name>
</gene>
<dbReference type="EMBL" id="CP001942">
    <property type="protein sequence ID" value="AHL30069.1"/>
    <property type="molecule type" value="Genomic_DNA"/>
</dbReference>
<dbReference type="HOGENOM" id="CLU_2704786_0_0_1"/>
<dbReference type="Proteomes" id="UP000002313">
    <property type="component" value="Chromosome I"/>
</dbReference>
<dbReference type="AlphaFoldDB" id="W8Q1S6"/>
<protein>
    <submittedName>
        <fullName evidence="3">Uncharacterized protein</fullName>
    </submittedName>
</protein>
<evidence type="ECO:0000256" key="1">
    <source>
        <dbReference type="SAM" id="MobiDB-lite"/>
    </source>
</evidence>
<reference evidence="3 4" key="1">
    <citation type="journal article" date="2010" name="Nat. Commun.">
        <title>The complete sequence of the smallest known nuclear genome from the microsporidian Encephalitozoon intestinalis.</title>
        <authorList>
            <person name="Corradi N."/>
            <person name="Pombert J.-F."/>
            <person name="Farinelli L."/>
            <person name="Didier E.S."/>
            <person name="Keeling P.J."/>
        </authorList>
    </citation>
    <scope>NUCLEOTIDE SEQUENCE [LARGE SCALE GENOMIC DNA]</scope>
    <source>
        <strain evidence="3 4">ATCC 50506</strain>
    </source>
</reference>
<sequence>MKGIQKVFSLMFLIFGLVYAAEETNKSSNNGNGGSSSDSQKEESKEKSTESSSLKLGTSLLGLASILAICLAK</sequence>
<dbReference type="VEuPathDB" id="MicrosporidiaDB:Eint_010435"/>
<proteinExistence type="predicted"/>
<feature type="compositionally biased region" description="Basic and acidic residues" evidence="1">
    <location>
        <begin position="39"/>
        <end position="49"/>
    </location>
</feature>
<evidence type="ECO:0000313" key="3">
    <source>
        <dbReference type="EMBL" id="AHL30069.1"/>
    </source>
</evidence>
<keyword evidence="2" id="KW-0732">Signal</keyword>
<feature type="signal peptide" evidence="2">
    <location>
        <begin position="1"/>
        <end position="20"/>
    </location>
</feature>
<evidence type="ECO:0000313" key="4">
    <source>
        <dbReference type="Proteomes" id="UP000002313"/>
    </source>
</evidence>
<feature type="compositionally biased region" description="Low complexity" evidence="1">
    <location>
        <begin position="27"/>
        <end position="38"/>
    </location>
</feature>
<evidence type="ECO:0000256" key="2">
    <source>
        <dbReference type="SAM" id="SignalP"/>
    </source>
</evidence>
<accession>W8Q1S6</accession>
<dbReference type="KEGG" id="ein:Eint_010435"/>
<dbReference type="GeneID" id="20313998"/>
<reference evidence="3 4" key="2">
    <citation type="journal article" date="2012" name="Proc. Natl. Acad. Sci. U.S.A.">
        <title>Gain and loss of multiple functionally related, horizontally transferred genes in the reduced genomes of two microsporidian parasites.</title>
        <authorList>
            <person name="Pombert J.-F."/>
            <person name="Selman M."/>
            <person name="Burki F."/>
            <person name="Bardell F.T."/>
            <person name="Farinelli L."/>
            <person name="Solter L.F."/>
            <person name="Whitman D.W."/>
            <person name="Weiss L.M."/>
            <person name="Corradi N."/>
            <person name="Keeling P.J."/>
        </authorList>
    </citation>
    <scope>NUCLEOTIDE SEQUENCE [LARGE SCALE GENOMIC DNA]</scope>
    <source>
        <strain evidence="3 4">ATCC 50506</strain>
    </source>
</reference>
<dbReference type="RefSeq" id="XP_009161814.1">
    <property type="nucleotide sequence ID" value="XM_009163550.1"/>
</dbReference>
<keyword evidence="4" id="KW-1185">Reference proteome</keyword>